<keyword evidence="1" id="KW-0812">Transmembrane</keyword>
<dbReference type="EMBL" id="CAKLBY020000306">
    <property type="protein sequence ID" value="CAK7944074.1"/>
    <property type="molecule type" value="Genomic_DNA"/>
</dbReference>
<sequence length="370" mass="41618">MVWEDEAPLLPTAHLRARNASSFSVSDSHDALCDSPRSPRSRLTSAFHKEKKRIARFRRFSSIPLSALIAGALIGGFILGYYTQLVLFFCRVRLGFQAAVLPIVEYTRTEIGYRGAQSLLQDQTQRVLFVCERTNWDFVGLIVSPETLVFAHQDVTIPLALETSLRVVRHAGVDSYLNLHNKTVTIMSHIQKMDAGNHFLKQDDEAVIYWPQYYECLQRCTDLDSCYAGDMHVNIGDVSNTNSYVFATGGSYFVGSAVMKCILDNPIYVELEGLDYGEDKTVGKMIHYNGCKVQYVSCKWFNNEEVYLPHAQIKMTKGVATGVRKNIVLGGREQYPQVSHAELGNTVILLDENDGKPRQDGVWDARDMAV</sequence>
<comment type="caution">
    <text evidence="2">The sequence shown here is derived from an EMBL/GenBank/DDBJ whole genome shotgun (WGS) entry which is preliminary data.</text>
</comment>
<dbReference type="Proteomes" id="UP001162060">
    <property type="component" value="Unassembled WGS sequence"/>
</dbReference>
<reference evidence="2" key="1">
    <citation type="submission" date="2024-01" db="EMBL/GenBank/DDBJ databases">
        <authorList>
            <person name="Webb A."/>
        </authorList>
    </citation>
    <scope>NUCLEOTIDE SEQUENCE</scope>
    <source>
        <strain evidence="2">Pm1</strain>
    </source>
</reference>
<evidence type="ECO:0000256" key="1">
    <source>
        <dbReference type="SAM" id="Phobius"/>
    </source>
</evidence>
<gene>
    <name evidence="2" type="ORF">PM001_LOCUS29224</name>
</gene>
<dbReference type="AlphaFoldDB" id="A0AAV1VAV8"/>
<accession>A0AAV1VAV8</accession>
<protein>
    <submittedName>
        <fullName evidence="2">Uncharacterized protein</fullName>
    </submittedName>
</protein>
<keyword evidence="1" id="KW-0472">Membrane</keyword>
<name>A0AAV1VAV8_9STRA</name>
<keyword evidence="1" id="KW-1133">Transmembrane helix</keyword>
<evidence type="ECO:0000313" key="2">
    <source>
        <dbReference type="EMBL" id="CAK7944074.1"/>
    </source>
</evidence>
<proteinExistence type="predicted"/>
<evidence type="ECO:0000313" key="3">
    <source>
        <dbReference type="Proteomes" id="UP001162060"/>
    </source>
</evidence>
<organism evidence="2 3">
    <name type="scientific">Peronospora matthiolae</name>
    <dbReference type="NCBI Taxonomy" id="2874970"/>
    <lineage>
        <taxon>Eukaryota</taxon>
        <taxon>Sar</taxon>
        <taxon>Stramenopiles</taxon>
        <taxon>Oomycota</taxon>
        <taxon>Peronosporomycetes</taxon>
        <taxon>Peronosporales</taxon>
        <taxon>Peronosporaceae</taxon>
        <taxon>Peronospora</taxon>
    </lineage>
</organism>
<feature type="transmembrane region" description="Helical" evidence="1">
    <location>
        <begin position="60"/>
        <end position="82"/>
    </location>
</feature>